<dbReference type="Proteomes" id="UP000694541">
    <property type="component" value="Unplaced"/>
</dbReference>
<dbReference type="InterPro" id="IPR020810">
    <property type="entry name" value="Enolase_C"/>
</dbReference>
<accession>A0A8B9NKQ3</accession>
<keyword evidence="5" id="KW-0456">Lyase</keyword>
<dbReference type="PANTHER" id="PTHR11902">
    <property type="entry name" value="ENOLASE"/>
    <property type="match status" value="1"/>
</dbReference>
<dbReference type="InterPro" id="IPR000941">
    <property type="entry name" value="Enolase"/>
</dbReference>
<sequence>QGDGGGGRQQQQQRRLQGLRREAAEYYRGQRVPQRMEEALNSLFTLRPADLYGELANYFSKFSRAPTICKVVGRKVLDGVGQPTLEVEIYCTVKNYEKRICSTVMSSHSQISENALPDTAEADERERNDSVNTAVEWVNESLNTMLRNFKPTDQCKVDKVLGEYFRKKVEEKKEIQNQEGEEAEATLALTSSTASATALSGKKKAAKPGFRKKVAAAERTIPPAEPVESVLCGSLAIGGTSLAVAKAGATISHVPLYLHIALLKHDQVDMQITLPLPMVTLLNCEKISPAKLKLVKEVMLIPPVQLSLKQGIERVLVIQKEIMRLLDPPALKRISHLGCLITGCDNLEQPLLLMQTACNNLGLELGTDMHLAINCAAHELMDYVKGKYEVLTGTFKSPDEMVDMYVELINKFPFIIALIDPLRKEDRQQWNNICCALGSKCYLIAEDAAKYISHLKTDENINLPMCSGVVLKYINQTKVSDLIELTGLLDGQRHITILGSPDGESSDDSLVDLAVGLGARFIKLGGLSRGERVTKYNRLLAIEEELAKNRTLRMSFFLTFFQNLLLAHI</sequence>
<comment type="similarity">
    <text evidence="2">Belongs to the enolase family.</text>
</comment>
<dbReference type="InterPro" id="IPR020811">
    <property type="entry name" value="Enolase_N"/>
</dbReference>
<evidence type="ECO:0000256" key="4">
    <source>
        <dbReference type="ARBA" id="ARBA00023152"/>
    </source>
</evidence>
<evidence type="ECO:0000313" key="12">
    <source>
        <dbReference type="Ensembl" id="ENSANIP00000023859.1"/>
    </source>
</evidence>
<dbReference type="Pfam" id="PF03952">
    <property type="entry name" value="Enolase_N"/>
    <property type="match status" value="1"/>
</dbReference>
<dbReference type="SUPFAM" id="SSF51604">
    <property type="entry name" value="Enolase C-terminal domain-like"/>
    <property type="match status" value="1"/>
</dbReference>
<organism evidence="12 13">
    <name type="scientific">Accipiter nisus</name>
    <name type="common">Eurasian sparrowhawk</name>
    <dbReference type="NCBI Taxonomy" id="211598"/>
    <lineage>
        <taxon>Eukaryota</taxon>
        <taxon>Metazoa</taxon>
        <taxon>Chordata</taxon>
        <taxon>Craniata</taxon>
        <taxon>Vertebrata</taxon>
        <taxon>Euteleostomi</taxon>
        <taxon>Archelosauria</taxon>
        <taxon>Archosauria</taxon>
        <taxon>Dinosauria</taxon>
        <taxon>Saurischia</taxon>
        <taxon>Theropoda</taxon>
        <taxon>Coelurosauria</taxon>
        <taxon>Aves</taxon>
        <taxon>Neognathae</taxon>
        <taxon>Neoaves</taxon>
        <taxon>Telluraves</taxon>
        <taxon>Accipitrimorphae</taxon>
        <taxon>Accipitriformes</taxon>
        <taxon>Accipitridae</taxon>
        <taxon>Accipitrinae</taxon>
        <taxon>Accipiter</taxon>
    </lineage>
</organism>
<dbReference type="SMART" id="SM01193">
    <property type="entry name" value="Enolase_N"/>
    <property type="match status" value="1"/>
</dbReference>
<evidence type="ECO:0000256" key="9">
    <source>
        <dbReference type="SAM" id="MobiDB-lite"/>
    </source>
</evidence>
<dbReference type="GO" id="GO:0000287">
    <property type="term" value="F:magnesium ion binding"/>
    <property type="evidence" value="ECO:0007669"/>
    <property type="project" value="InterPro"/>
</dbReference>
<evidence type="ECO:0000256" key="2">
    <source>
        <dbReference type="ARBA" id="ARBA00009604"/>
    </source>
</evidence>
<reference evidence="12" key="2">
    <citation type="submission" date="2025-09" db="UniProtKB">
        <authorList>
            <consortium name="Ensembl"/>
        </authorList>
    </citation>
    <scope>IDENTIFICATION</scope>
</reference>
<dbReference type="Gene3D" id="3.30.390.10">
    <property type="entry name" value="Enolase-like, N-terminal domain"/>
    <property type="match status" value="1"/>
</dbReference>
<feature type="domain" description="Enolase C-terminal TIM barrel" evidence="10">
    <location>
        <begin position="271"/>
        <end position="559"/>
    </location>
</feature>
<dbReference type="InterPro" id="IPR047500">
    <property type="entry name" value="DD_ENO4"/>
</dbReference>
<dbReference type="PRINTS" id="PR00148">
    <property type="entry name" value="ENOLASE"/>
</dbReference>
<name>A0A8B9NKQ3_9AVES</name>
<dbReference type="UniPathway" id="UPA00109">
    <property type="reaction ID" value="UER00187"/>
</dbReference>
<keyword evidence="13" id="KW-1185">Reference proteome</keyword>
<feature type="domain" description="Enolase N-terminal" evidence="11">
    <location>
        <begin position="68"/>
        <end position="260"/>
    </location>
</feature>
<dbReference type="Gene3D" id="3.20.20.120">
    <property type="entry name" value="Enolase-like C-terminal domain"/>
    <property type="match status" value="1"/>
</dbReference>
<dbReference type="GO" id="GO:0004634">
    <property type="term" value="F:phosphopyruvate hydratase activity"/>
    <property type="evidence" value="ECO:0007669"/>
    <property type="project" value="UniProtKB-EC"/>
</dbReference>
<evidence type="ECO:0000256" key="1">
    <source>
        <dbReference type="ARBA" id="ARBA00005031"/>
    </source>
</evidence>
<dbReference type="EC" id="4.2.1.11" evidence="3"/>
<evidence type="ECO:0000256" key="7">
    <source>
        <dbReference type="ARBA" id="ARBA00034855"/>
    </source>
</evidence>
<keyword evidence="4" id="KW-0324">Glycolysis</keyword>
<evidence type="ECO:0000259" key="10">
    <source>
        <dbReference type="SMART" id="SM01192"/>
    </source>
</evidence>
<evidence type="ECO:0000256" key="8">
    <source>
        <dbReference type="ARBA" id="ARBA00048333"/>
    </source>
</evidence>
<evidence type="ECO:0000256" key="5">
    <source>
        <dbReference type="ARBA" id="ARBA00023239"/>
    </source>
</evidence>
<evidence type="ECO:0000256" key="6">
    <source>
        <dbReference type="ARBA" id="ARBA00031125"/>
    </source>
</evidence>
<protein>
    <recommendedName>
        <fullName evidence="7">Enolase 4</fullName>
        <ecNumber evidence="3">4.2.1.11</ecNumber>
    </recommendedName>
    <alternativeName>
        <fullName evidence="6">2-phospho-D-glycerate hydro-lyase</fullName>
    </alternativeName>
</protein>
<dbReference type="CDD" id="cd22974">
    <property type="entry name" value="DD_ENO4"/>
    <property type="match status" value="1"/>
</dbReference>
<dbReference type="GO" id="GO:0000015">
    <property type="term" value="C:phosphopyruvate hydratase complex"/>
    <property type="evidence" value="ECO:0007669"/>
    <property type="project" value="InterPro"/>
</dbReference>
<comment type="catalytic activity">
    <reaction evidence="8">
        <text>(2R)-2-phosphoglycerate = phosphoenolpyruvate + H2O</text>
        <dbReference type="Rhea" id="RHEA:10164"/>
        <dbReference type="ChEBI" id="CHEBI:15377"/>
        <dbReference type="ChEBI" id="CHEBI:58289"/>
        <dbReference type="ChEBI" id="CHEBI:58702"/>
        <dbReference type="EC" id="4.2.1.11"/>
    </reaction>
</comment>
<reference evidence="12" key="1">
    <citation type="submission" date="2025-08" db="UniProtKB">
        <authorList>
            <consortium name="Ensembl"/>
        </authorList>
    </citation>
    <scope>IDENTIFICATION</scope>
</reference>
<dbReference type="SUPFAM" id="SSF54826">
    <property type="entry name" value="Enolase N-terminal domain-like"/>
    <property type="match status" value="1"/>
</dbReference>
<evidence type="ECO:0000259" key="11">
    <source>
        <dbReference type="SMART" id="SM01193"/>
    </source>
</evidence>
<proteinExistence type="inferred from homology"/>
<evidence type="ECO:0000313" key="13">
    <source>
        <dbReference type="Proteomes" id="UP000694541"/>
    </source>
</evidence>
<dbReference type="InterPro" id="IPR036849">
    <property type="entry name" value="Enolase-like_C_sf"/>
</dbReference>
<dbReference type="Pfam" id="PF00113">
    <property type="entry name" value="Enolase_C"/>
    <property type="match status" value="1"/>
</dbReference>
<feature type="region of interest" description="Disordered" evidence="9">
    <location>
        <begin position="111"/>
        <end position="130"/>
    </location>
</feature>
<comment type="pathway">
    <text evidence="1">Carbohydrate degradation; glycolysis; pyruvate from D-glyceraldehyde 3-phosphate: step 4/5.</text>
</comment>
<evidence type="ECO:0000256" key="3">
    <source>
        <dbReference type="ARBA" id="ARBA00012058"/>
    </source>
</evidence>
<dbReference type="InterPro" id="IPR029017">
    <property type="entry name" value="Enolase-like_N"/>
</dbReference>
<dbReference type="SMART" id="SM01192">
    <property type="entry name" value="Enolase_C"/>
    <property type="match status" value="1"/>
</dbReference>
<dbReference type="GO" id="GO:0006096">
    <property type="term" value="P:glycolytic process"/>
    <property type="evidence" value="ECO:0007669"/>
    <property type="project" value="UniProtKB-UniPathway"/>
</dbReference>
<dbReference type="PANTHER" id="PTHR11902:SF30">
    <property type="entry name" value="ENOLASE 4"/>
    <property type="match status" value="1"/>
</dbReference>
<dbReference type="AlphaFoldDB" id="A0A8B9NKQ3"/>
<dbReference type="Ensembl" id="ENSANIT00000024651.1">
    <property type="protein sequence ID" value="ENSANIP00000023859.1"/>
    <property type="gene ID" value="ENSANIG00000016151.1"/>
</dbReference>